<evidence type="ECO:0000313" key="1">
    <source>
        <dbReference type="EMBL" id="RIA47474.1"/>
    </source>
</evidence>
<dbReference type="SMART" id="SM00671">
    <property type="entry name" value="SEL1"/>
    <property type="match status" value="3"/>
</dbReference>
<dbReference type="InterPro" id="IPR006597">
    <property type="entry name" value="Sel1-like"/>
</dbReference>
<accession>A0A397PN58</accession>
<dbReference type="AlphaFoldDB" id="A0A397PN58"/>
<dbReference type="InterPro" id="IPR050767">
    <property type="entry name" value="Sel1_AlgK"/>
</dbReference>
<proteinExistence type="predicted"/>
<dbReference type="Gene3D" id="1.25.40.10">
    <property type="entry name" value="Tetratricopeptide repeat domain"/>
    <property type="match status" value="1"/>
</dbReference>
<dbReference type="PANTHER" id="PTHR11102">
    <property type="entry name" value="SEL-1-LIKE PROTEIN"/>
    <property type="match status" value="1"/>
</dbReference>
<comment type="caution">
    <text evidence="1">The sequence shown here is derived from an EMBL/GenBank/DDBJ whole genome shotgun (WGS) entry which is preliminary data.</text>
</comment>
<dbReference type="InterPro" id="IPR011990">
    <property type="entry name" value="TPR-like_helical_dom_sf"/>
</dbReference>
<dbReference type="Pfam" id="PF08238">
    <property type="entry name" value="Sel1"/>
    <property type="match status" value="3"/>
</dbReference>
<dbReference type="EMBL" id="QXDF01000003">
    <property type="protein sequence ID" value="RIA47474.1"/>
    <property type="molecule type" value="Genomic_DNA"/>
</dbReference>
<name>A0A397PN58_9HYPH</name>
<organism evidence="1 2">
    <name type="scientific">Dichotomicrobium thermohalophilum</name>
    <dbReference type="NCBI Taxonomy" id="933063"/>
    <lineage>
        <taxon>Bacteria</taxon>
        <taxon>Pseudomonadati</taxon>
        <taxon>Pseudomonadota</taxon>
        <taxon>Alphaproteobacteria</taxon>
        <taxon>Hyphomicrobiales</taxon>
        <taxon>Hyphomicrobiaceae</taxon>
        <taxon>Dichotomicrobium</taxon>
    </lineage>
</organism>
<dbReference type="PANTHER" id="PTHR11102:SF160">
    <property type="entry name" value="ERAD-ASSOCIATED E3 UBIQUITIN-PROTEIN LIGASE COMPONENT HRD3"/>
    <property type="match status" value="1"/>
</dbReference>
<reference evidence="1 2" key="1">
    <citation type="submission" date="2018-08" db="EMBL/GenBank/DDBJ databases">
        <title>Genomic Encyclopedia of Archaeal and Bacterial Type Strains, Phase II (KMG-II): from individual species to whole genera.</title>
        <authorList>
            <person name="Goeker M."/>
        </authorList>
    </citation>
    <scope>NUCLEOTIDE SEQUENCE [LARGE SCALE GENOMIC DNA]</scope>
    <source>
        <strain evidence="1 2">DSM 5002</strain>
    </source>
</reference>
<keyword evidence="2" id="KW-1185">Reference proteome</keyword>
<dbReference type="SUPFAM" id="SSF81901">
    <property type="entry name" value="HCP-like"/>
    <property type="match status" value="1"/>
</dbReference>
<protein>
    <recommendedName>
        <fullName evidence="3">Sel1 repeat-containing protein</fullName>
    </recommendedName>
</protein>
<evidence type="ECO:0008006" key="3">
    <source>
        <dbReference type="Google" id="ProtNLM"/>
    </source>
</evidence>
<sequence>MRISKRGWRGAALLAVMTIGVAGLAALIEGGSYGERPDDEARFASPHAAYRIGVESLANDDVARAVPALEFAADRGVLGAQLRLARLYSSDETYRSRAKALTYYHMIVNEYGDVDRLHPVSRHVAEALRNLSRFYRDGVPEIGLQPDARRAAQLMRDAASYFRDPRAQFEIGRMYAEGDGVARSRRLAASWLLKASQKRYAPAQAYLGEMLWQADANDRLRAQGLALLVLAMNNADDAQRARIEARYREMGQDAQAAVIKQAEHFVAAWDSFRTKNALQTATAQLRALRSTPLEAAPVGSLVVSVSDDSYVAGGEGAVGTLMRDIRLYLPYDMVASDVENAGASIAPHPMEKFVRGQPALGEDDTRHDITTVEINRYGGEMLSVGADAPTQ</sequence>
<gene>
    <name evidence="1" type="ORF">BXY53_2555</name>
</gene>
<dbReference type="Proteomes" id="UP000266273">
    <property type="component" value="Unassembled WGS sequence"/>
</dbReference>
<evidence type="ECO:0000313" key="2">
    <source>
        <dbReference type="Proteomes" id="UP000266273"/>
    </source>
</evidence>